<proteinExistence type="predicted"/>
<organism evidence="1 2">
    <name type="scientific">Camellia lanceoleosa</name>
    <dbReference type="NCBI Taxonomy" id="1840588"/>
    <lineage>
        <taxon>Eukaryota</taxon>
        <taxon>Viridiplantae</taxon>
        <taxon>Streptophyta</taxon>
        <taxon>Embryophyta</taxon>
        <taxon>Tracheophyta</taxon>
        <taxon>Spermatophyta</taxon>
        <taxon>Magnoliopsida</taxon>
        <taxon>eudicotyledons</taxon>
        <taxon>Gunneridae</taxon>
        <taxon>Pentapetalae</taxon>
        <taxon>asterids</taxon>
        <taxon>Ericales</taxon>
        <taxon>Theaceae</taxon>
        <taxon>Camellia</taxon>
    </lineage>
</organism>
<accession>A0ACC0IFC2</accession>
<evidence type="ECO:0000313" key="2">
    <source>
        <dbReference type="Proteomes" id="UP001060215"/>
    </source>
</evidence>
<evidence type="ECO:0000313" key="1">
    <source>
        <dbReference type="EMBL" id="KAI8024037.1"/>
    </source>
</evidence>
<sequence length="248" mass="28064">METKTTEATSHSLAIESLSHSWLSNRKYSLEALNLEPLRPSLDIFNESTSEETKYKMTITQKTFLQNSQNSNFDFPISKSFPSLVHADEIFSHGHLLPTYNQSNPAPSKSASSISLRTVCPDRIIHFHLLRKWKKSSKRVLRKYFGFLGPLSRKVGFFGLFSRKVWEVRSWENSPQASPLPPPPPPPPPPPQGSSFCVDIDRGVWKARSWSNSPLSSPPQSPPCYSGDWGVDSSIYEAILHCKRSFEK</sequence>
<keyword evidence="1" id="KW-0808">Transferase</keyword>
<reference evidence="1 2" key="1">
    <citation type="journal article" date="2022" name="Plant J.">
        <title>Chromosome-level genome of Camellia lanceoleosa provides a valuable resource for understanding genome evolution and self-incompatibility.</title>
        <authorList>
            <person name="Gong W."/>
            <person name="Xiao S."/>
            <person name="Wang L."/>
            <person name="Liao Z."/>
            <person name="Chang Y."/>
            <person name="Mo W."/>
            <person name="Hu G."/>
            <person name="Li W."/>
            <person name="Zhao G."/>
            <person name="Zhu H."/>
            <person name="Hu X."/>
            <person name="Ji K."/>
            <person name="Xiang X."/>
            <person name="Song Q."/>
            <person name="Yuan D."/>
            <person name="Jin S."/>
            <person name="Zhang L."/>
        </authorList>
    </citation>
    <scope>NUCLEOTIDE SEQUENCE [LARGE SCALE GENOMIC DNA]</scope>
    <source>
        <strain evidence="1">SQ_2022a</strain>
    </source>
</reference>
<name>A0ACC0IFC2_9ERIC</name>
<keyword evidence="1" id="KW-0418">Kinase</keyword>
<comment type="caution">
    <text evidence="1">The sequence shown here is derived from an EMBL/GenBank/DDBJ whole genome shotgun (WGS) entry which is preliminary data.</text>
</comment>
<dbReference type="Proteomes" id="UP001060215">
    <property type="component" value="Chromosome 6"/>
</dbReference>
<gene>
    <name evidence="1" type="ORF">LOK49_LG03G02165</name>
</gene>
<protein>
    <submittedName>
        <fullName evidence="1">Membrane-associated kinase regulator 6</fullName>
    </submittedName>
</protein>
<keyword evidence="2" id="KW-1185">Reference proteome</keyword>
<dbReference type="EMBL" id="CM045763">
    <property type="protein sequence ID" value="KAI8024037.1"/>
    <property type="molecule type" value="Genomic_DNA"/>
</dbReference>